<organism evidence="7 8">
    <name type="scientific">Stylophora pistillata</name>
    <name type="common">Smooth cauliflower coral</name>
    <dbReference type="NCBI Taxonomy" id="50429"/>
    <lineage>
        <taxon>Eukaryota</taxon>
        <taxon>Metazoa</taxon>
        <taxon>Cnidaria</taxon>
        <taxon>Anthozoa</taxon>
        <taxon>Hexacorallia</taxon>
        <taxon>Scleractinia</taxon>
        <taxon>Astrocoeniina</taxon>
        <taxon>Pocilloporidae</taxon>
        <taxon>Stylophora</taxon>
    </lineage>
</organism>
<protein>
    <recommendedName>
        <fullName evidence="5">PRA1 family protein</fullName>
    </recommendedName>
</protein>
<dbReference type="GO" id="GO:0016020">
    <property type="term" value="C:membrane"/>
    <property type="evidence" value="ECO:0007669"/>
    <property type="project" value="UniProtKB-SubCell"/>
</dbReference>
<feature type="compositionally biased region" description="Polar residues" evidence="6">
    <location>
        <begin position="16"/>
        <end position="25"/>
    </location>
</feature>
<dbReference type="InterPro" id="IPR004895">
    <property type="entry name" value="Prenylated_rab_accept_PRA1"/>
</dbReference>
<comment type="similarity">
    <text evidence="5">Belongs to the PRA1 family.</text>
</comment>
<evidence type="ECO:0000313" key="7">
    <source>
        <dbReference type="EMBL" id="PFX33268.1"/>
    </source>
</evidence>
<dbReference type="AlphaFoldDB" id="A0A2B4SXI0"/>
<reference evidence="8" key="1">
    <citation type="journal article" date="2017" name="bioRxiv">
        <title>Comparative analysis of the genomes of Stylophora pistillata and Acropora digitifera provides evidence for extensive differences between species of corals.</title>
        <authorList>
            <person name="Voolstra C.R."/>
            <person name="Li Y."/>
            <person name="Liew Y.J."/>
            <person name="Baumgarten S."/>
            <person name="Zoccola D."/>
            <person name="Flot J.-F."/>
            <person name="Tambutte S."/>
            <person name="Allemand D."/>
            <person name="Aranda M."/>
        </authorList>
    </citation>
    <scope>NUCLEOTIDE SEQUENCE [LARGE SCALE GENOMIC DNA]</scope>
</reference>
<evidence type="ECO:0000256" key="2">
    <source>
        <dbReference type="ARBA" id="ARBA00022692"/>
    </source>
</evidence>
<dbReference type="EMBL" id="LSMT01000014">
    <property type="protein sequence ID" value="PFX33268.1"/>
    <property type="molecule type" value="Genomic_DNA"/>
</dbReference>
<feature type="transmembrane region" description="Helical" evidence="5">
    <location>
        <begin position="176"/>
        <end position="203"/>
    </location>
</feature>
<keyword evidence="2 5" id="KW-0812">Transmembrane</keyword>
<comment type="subcellular location">
    <subcellularLocation>
        <location evidence="1 5">Membrane</location>
        <topology evidence="1 5">Multi-pass membrane protein</topology>
    </subcellularLocation>
</comment>
<feature type="region of interest" description="Disordered" evidence="6">
    <location>
        <begin position="1"/>
        <end position="30"/>
    </location>
</feature>
<evidence type="ECO:0000256" key="6">
    <source>
        <dbReference type="SAM" id="MobiDB-lite"/>
    </source>
</evidence>
<feature type="transmembrane region" description="Helical" evidence="5">
    <location>
        <begin position="106"/>
        <end position="123"/>
    </location>
</feature>
<evidence type="ECO:0000256" key="5">
    <source>
        <dbReference type="RuleBase" id="RU363107"/>
    </source>
</evidence>
<keyword evidence="8" id="KW-1185">Reference proteome</keyword>
<keyword evidence="3 5" id="KW-1133">Transmembrane helix</keyword>
<name>A0A2B4SXI0_STYPI</name>
<keyword evidence="4 5" id="KW-0472">Membrane</keyword>
<evidence type="ECO:0000256" key="1">
    <source>
        <dbReference type="ARBA" id="ARBA00004141"/>
    </source>
</evidence>
<evidence type="ECO:0000313" key="8">
    <source>
        <dbReference type="Proteomes" id="UP000225706"/>
    </source>
</evidence>
<evidence type="ECO:0000256" key="4">
    <source>
        <dbReference type="ARBA" id="ARBA00023136"/>
    </source>
</evidence>
<accession>A0A2B4SXI0</accession>
<dbReference type="Proteomes" id="UP000225706">
    <property type="component" value="Unassembled WGS sequence"/>
</dbReference>
<dbReference type="Pfam" id="PF03208">
    <property type="entry name" value="PRA1"/>
    <property type="match status" value="1"/>
</dbReference>
<sequence>MSENLKDFPLGPPPSYETTYNVNDNSDSEKQDSVNHFIEIPSYFEFEDPPPYKEKESTRVFEDTRGFQFVFPLITRPWKRFFAVCLRGQCNLAPENFGQNMTYYQLNYSWILLLVVIVAVVVIDSEDLNFCVLWTSFSILVICVLNVVGFYSITLLGQKLSFSEQLIALVMFELPFYGLLPGAVPFIFYIAPFAFFVMIHACLTPVNKTVTWMCKIHHI</sequence>
<dbReference type="OrthoDB" id="5958783at2759"/>
<comment type="caution">
    <text evidence="7">The sequence shown here is derived from an EMBL/GenBank/DDBJ whole genome shotgun (WGS) entry which is preliminary data.</text>
</comment>
<feature type="transmembrane region" description="Helical" evidence="5">
    <location>
        <begin position="130"/>
        <end position="156"/>
    </location>
</feature>
<proteinExistence type="inferred from homology"/>
<evidence type="ECO:0000256" key="3">
    <source>
        <dbReference type="ARBA" id="ARBA00022989"/>
    </source>
</evidence>
<gene>
    <name evidence="7" type="ORF">AWC38_SpisGene1870</name>
</gene>